<dbReference type="InterPro" id="IPR026961">
    <property type="entry name" value="PGG_dom"/>
</dbReference>
<keyword evidence="2" id="KW-0472">Membrane</keyword>
<feature type="region of interest" description="Disordered" evidence="1">
    <location>
        <begin position="273"/>
        <end position="294"/>
    </location>
</feature>
<comment type="caution">
    <text evidence="4">The sequence shown here is derived from an EMBL/GenBank/DDBJ whole genome shotgun (WGS) entry which is preliminary data.</text>
</comment>
<evidence type="ECO:0000256" key="1">
    <source>
        <dbReference type="SAM" id="MobiDB-lite"/>
    </source>
</evidence>
<dbReference type="PANTHER" id="PTHR24177">
    <property type="entry name" value="CASKIN"/>
    <property type="match status" value="1"/>
</dbReference>
<dbReference type="Proteomes" id="UP001324115">
    <property type="component" value="Unassembled WGS sequence"/>
</dbReference>
<dbReference type="SUPFAM" id="SSF48403">
    <property type="entry name" value="Ankyrin repeat"/>
    <property type="match status" value="2"/>
</dbReference>
<feature type="transmembrane region" description="Helical" evidence="2">
    <location>
        <begin position="889"/>
        <end position="915"/>
    </location>
</feature>
<feature type="region of interest" description="Disordered" evidence="1">
    <location>
        <begin position="455"/>
        <end position="474"/>
    </location>
</feature>
<keyword evidence="2" id="KW-0812">Transmembrane</keyword>
<evidence type="ECO:0000259" key="3">
    <source>
        <dbReference type="Pfam" id="PF13962"/>
    </source>
</evidence>
<keyword evidence="5" id="KW-1185">Reference proteome</keyword>
<dbReference type="Pfam" id="PF13962">
    <property type="entry name" value="PGG"/>
    <property type="match status" value="1"/>
</dbReference>
<organism evidence="4 5">
    <name type="scientific">Quercus rubra</name>
    <name type="common">Northern red oak</name>
    <name type="synonym">Quercus borealis</name>
    <dbReference type="NCBI Taxonomy" id="3512"/>
    <lineage>
        <taxon>Eukaryota</taxon>
        <taxon>Viridiplantae</taxon>
        <taxon>Streptophyta</taxon>
        <taxon>Embryophyta</taxon>
        <taxon>Tracheophyta</taxon>
        <taxon>Spermatophyta</taxon>
        <taxon>Magnoliopsida</taxon>
        <taxon>eudicotyledons</taxon>
        <taxon>Gunneridae</taxon>
        <taxon>Pentapetalae</taxon>
        <taxon>rosids</taxon>
        <taxon>fabids</taxon>
        <taxon>Fagales</taxon>
        <taxon>Fagaceae</taxon>
        <taxon>Quercus</taxon>
    </lineage>
</organism>
<accession>A0AAN7I067</accession>
<dbReference type="EMBL" id="JAXUIC010000012">
    <property type="protein sequence ID" value="KAK4560155.1"/>
    <property type="molecule type" value="Genomic_DNA"/>
</dbReference>
<dbReference type="PANTHER" id="PTHR24177:SF103">
    <property type="entry name" value="PGG DOMAIN-CONTAINING PROTEIN"/>
    <property type="match status" value="1"/>
</dbReference>
<evidence type="ECO:0000313" key="4">
    <source>
        <dbReference type="EMBL" id="KAK4560155.1"/>
    </source>
</evidence>
<reference evidence="4 5" key="1">
    <citation type="journal article" date="2023" name="G3 (Bethesda)">
        <title>A haplotype-resolved chromosome-scale genome for Quercus rubra L. provides insights into the genetics of adaptive traits for red oak species.</title>
        <authorList>
            <person name="Kapoor B."/>
            <person name="Jenkins J."/>
            <person name="Schmutz J."/>
            <person name="Zhebentyayeva T."/>
            <person name="Kuelheim C."/>
            <person name="Coggeshall M."/>
            <person name="Heim C."/>
            <person name="Lasky J.R."/>
            <person name="Leites L."/>
            <person name="Islam-Faridi N."/>
            <person name="Romero-Severson J."/>
            <person name="DeLeo V.L."/>
            <person name="Lucas S.M."/>
            <person name="Lazic D."/>
            <person name="Gailing O."/>
            <person name="Carlson J."/>
            <person name="Staton M."/>
        </authorList>
    </citation>
    <scope>NUCLEOTIDE SEQUENCE [LARGE SCALE GENOMIC DNA]</scope>
    <source>
        <strain evidence="4">Pseudo-F2</strain>
    </source>
</reference>
<dbReference type="AlphaFoldDB" id="A0AAN7I067"/>
<dbReference type="Gene3D" id="1.25.40.20">
    <property type="entry name" value="Ankyrin repeat-containing domain"/>
    <property type="match status" value="2"/>
</dbReference>
<feature type="transmembrane region" description="Helical" evidence="2">
    <location>
        <begin position="852"/>
        <end position="877"/>
    </location>
</feature>
<dbReference type="GO" id="GO:0016020">
    <property type="term" value="C:membrane"/>
    <property type="evidence" value="ECO:0007669"/>
    <property type="project" value="TreeGrafter"/>
</dbReference>
<feature type="compositionally biased region" description="Polar residues" evidence="1">
    <location>
        <begin position="273"/>
        <end position="292"/>
    </location>
</feature>
<dbReference type="Pfam" id="PF12796">
    <property type="entry name" value="Ank_2"/>
    <property type="match status" value="1"/>
</dbReference>
<feature type="compositionally biased region" description="Basic and acidic residues" evidence="1">
    <location>
        <begin position="582"/>
        <end position="592"/>
    </location>
</feature>
<name>A0AAN7I067_QUERU</name>
<dbReference type="SMART" id="SM00248">
    <property type="entry name" value="ANK"/>
    <property type="match status" value="4"/>
</dbReference>
<dbReference type="InterPro" id="IPR036770">
    <property type="entry name" value="Ankyrin_rpt-contain_sf"/>
</dbReference>
<protein>
    <recommendedName>
        <fullName evidence="3">PGG domain-containing protein</fullName>
    </recommendedName>
</protein>
<dbReference type="InterPro" id="IPR002110">
    <property type="entry name" value="Ankyrin_rpt"/>
</dbReference>
<feature type="region of interest" description="Disordered" evidence="1">
    <location>
        <begin position="1"/>
        <end position="20"/>
    </location>
</feature>
<sequence length="934" mass="106192">MESKMEIQEAQASEEDGPKCSKSMDEFLGWLRVDKNLEDIEAHSGWIDKHYTQCEDFIIHPELESFEDYETMYPSAVKGEWEKVLEICRKEMFLCTAPIINSLDTVFHLAISDDQKEYFEKLLELLPQESLRIASALRRKNKKGNNLLHVAASVGSVMMCSLIIDISKSMINTYNNEGESPLFVAALYGHKEAFLYLHSECGPNEDYCIRKNGDTILHCAIAEEHHGNDRGVVSRPRFEIHGRRHVCGLAPQLATLPAIRDEQPRFSSSATTKFNPIQRNRPTTSSMSSTVEPFSGPRVVSNTVSRVKFVNPVAPDDCRSDNDDYCVLTSSFQLCYIILHLYGGLVDFTNNKRITPLHLLANKPTAFKSGADLRWYEEIIYHSIVGTEKLELFTIREAEKKLLRRQDTHGGINQRSSGAPWNHLHLPPIYGTCFEFVKLVFKGVPSIGRKCTPSEADIENAQGDPSPNGVEGHQLHPPNYGTCFSFVKLVLRAVLIILGAPKKIRKVRMTKVRHEWSILIMNKLLQNTSMYRFSKGIPSFTSYSMIPEHAKSTNDDESIPYDLITGCDLFEKPLRTQSSLNKKHEKDTEESVKSLNLVMPEQEDEKKKENNESKEKSVEEEDIDLSELTPILIAAKNGITEMVETTLRKYPMAMYDVDKHQKNIVLLAAEHKQASVYKLLLSLKEEKIIKESVFCEVDNEGNSALHLTAMSTNFDWPVPGALSKMQWEIKWYEYIQKSSQRNFHFIHNNKNQTPGKIFTKNHKTLVEEGRNWLNGTSNACSVVAGLFVTSTFSTATNLNDAIKNNNKASKIYAGSSFVSFYTSLLAVVIFLAIPTSAYRKRNFRDALPKKLLLGLTAFYISLAFTLVSFTTGHFFVFRDELKFVSSTSYIVIYALVTMSSMVVFPLYFHLAWASFKNEPQLKYRLNIPQWLLED</sequence>
<evidence type="ECO:0000313" key="5">
    <source>
        <dbReference type="Proteomes" id="UP001324115"/>
    </source>
</evidence>
<gene>
    <name evidence="4" type="ORF">RGQ29_009078</name>
</gene>
<evidence type="ECO:0000256" key="2">
    <source>
        <dbReference type="SAM" id="Phobius"/>
    </source>
</evidence>
<keyword evidence="2" id="KW-1133">Transmembrane helix</keyword>
<feature type="region of interest" description="Disordered" evidence="1">
    <location>
        <begin position="578"/>
        <end position="621"/>
    </location>
</feature>
<feature type="compositionally biased region" description="Basic and acidic residues" evidence="1">
    <location>
        <begin position="604"/>
        <end position="617"/>
    </location>
</feature>
<feature type="transmembrane region" description="Helical" evidence="2">
    <location>
        <begin position="811"/>
        <end position="832"/>
    </location>
</feature>
<proteinExistence type="predicted"/>
<feature type="domain" description="PGG" evidence="3">
    <location>
        <begin position="771"/>
        <end position="875"/>
    </location>
</feature>